<keyword evidence="1" id="KW-0175">Coiled coil</keyword>
<evidence type="ECO:0000256" key="1">
    <source>
        <dbReference type="SAM" id="Coils"/>
    </source>
</evidence>
<accession>A0A7S1IKN2</accession>
<feature type="coiled-coil region" evidence="1">
    <location>
        <begin position="42"/>
        <end position="111"/>
    </location>
</feature>
<gene>
    <name evidence="2" type="ORF">EGYM00392_LOCUS26860</name>
</gene>
<sequence length="126" mass="14401">MTQVTTSMSAQWQLQGDESDERVRLLNRLATKLMDSRWVEERERLINELAHQESEIGTLQKANQEQATQMKTQQATIQTLRENASGLERQMEEQLKTIADLEKKLAVAKAGSKEDGVKVEEIPTEF</sequence>
<name>A0A7S1IKN2_9EUGL</name>
<organism evidence="2">
    <name type="scientific">Eutreptiella gymnastica</name>
    <dbReference type="NCBI Taxonomy" id="73025"/>
    <lineage>
        <taxon>Eukaryota</taxon>
        <taxon>Discoba</taxon>
        <taxon>Euglenozoa</taxon>
        <taxon>Euglenida</taxon>
        <taxon>Spirocuta</taxon>
        <taxon>Euglenophyceae</taxon>
        <taxon>Eutreptiales</taxon>
        <taxon>Eutreptiaceae</taxon>
        <taxon>Eutreptiella</taxon>
    </lineage>
</organism>
<dbReference type="EMBL" id="HBGA01071849">
    <property type="protein sequence ID" value="CAD9015752.1"/>
    <property type="molecule type" value="Transcribed_RNA"/>
</dbReference>
<dbReference type="AlphaFoldDB" id="A0A7S1IKN2"/>
<proteinExistence type="predicted"/>
<protein>
    <submittedName>
        <fullName evidence="2">Uncharacterized protein</fullName>
    </submittedName>
</protein>
<evidence type="ECO:0000313" key="2">
    <source>
        <dbReference type="EMBL" id="CAD9015752.1"/>
    </source>
</evidence>
<reference evidence="2" key="1">
    <citation type="submission" date="2021-01" db="EMBL/GenBank/DDBJ databases">
        <authorList>
            <person name="Corre E."/>
            <person name="Pelletier E."/>
            <person name="Niang G."/>
            <person name="Scheremetjew M."/>
            <person name="Finn R."/>
            <person name="Kale V."/>
            <person name="Holt S."/>
            <person name="Cochrane G."/>
            <person name="Meng A."/>
            <person name="Brown T."/>
            <person name="Cohen L."/>
        </authorList>
    </citation>
    <scope>NUCLEOTIDE SEQUENCE</scope>
    <source>
        <strain evidence="2">NIES-381</strain>
    </source>
</reference>